<dbReference type="Pfam" id="PF03725">
    <property type="entry name" value="RNase_PH_C"/>
    <property type="match status" value="1"/>
</dbReference>
<accession>A0A1F6N3B9</accession>
<dbReference type="SMART" id="SM00322">
    <property type="entry name" value="KH"/>
    <property type="match status" value="1"/>
</dbReference>
<dbReference type="GO" id="GO:0005829">
    <property type="term" value="C:cytosol"/>
    <property type="evidence" value="ECO:0007669"/>
    <property type="project" value="TreeGrafter"/>
</dbReference>
<dbReference type="SUPFAM" id="SSF54211">
    <property type="entry name" value="Ribosomal protein S5 domain 2-like"/>
    <property type="match status" value="2"/>
</dbReference>
<dbReference type="PIRSF" id="PIRSF005499">
    <property type="entry name" value="PNPase"/>
    <property type="match status" value="1"/>
</dbReference>
<dbReference type="AlphaFoldDB" id="A0A1F6N3B9"/>
<dbReference type="Pfam" id="PF00013">
    <property type="entry name" value="KH_1"/>
    <property type="match status" value="1"/>
</dbReference>
<dbReference type="InterPro" id="IPR036612">
    <property type="entry name" value="KH_dom_type_1_sf"/>
</dbReference>
<organism evidence="9 10">
    <name type="scientific">Candidatus Magasanikbacteria bacterium RIFCSPLOWO2_01_FULL_40_15</name>
    <dbReference type="NCBI Taxonomy" id="1798686"/>
    <lineage>
        <taxon>Bacteria</taxon>
        <taxon>Candidatus Magasanikiibacteriota</taxon>
    </lineage>
</organism>
<evidence type="ECO:0000256" key="6">
    <source>
        <dbReference type="HAMAP-Rule" id="MF_01595"/>
    </source>
</evidence>
<comment type="cofactor">
    <cofactor evidence="6">
        <name>Mg(2+)</name>
        <dbReference type="ChEBI" id="CHEBI:18420"/>
    </cofactor>
</comment>
<dbReference type="SUPFAM" id="SSF46915">
    <property type="entry name" value="Polynucleotide phosphorylase/guanosine pentaphosphate synthase (PNPase/GPSI), domain 3"/>
    <property type="match status" value="1"/>
</dbReference>
<keyword evidence="6" id="KW-0460">Magnesium</keyword>
<dbReference type="InterPro" id="IPR036456">
    <property type="entry name" value="PNPase_PH_RNA-bd_sf"/>
</dbReference>
<gene>
    <name evidence="6" type="primary">pnp</name>
    <name evidence="9" type="ORF">A2983_00190</name>
</gene>
<dbReference type="InterPro" id="IPR004087">
    <property type="entry name" value="KH_dom"/>
</dbReference>
<keyword evidence="4 6" id="KW-0548">Nucleotidyltransferase</keyword>
<dbReference type="InterPro" id="IPR015848">
    <property type="entry name" value="PNPase_PH_RNA-bd_bac/org-type"/>
</dbReference>
<dbReference type="InterPro" id="IPR001247">
    <property type="entry name" value="ExoRNase_PH_dom1"/>
</dbReference>
<dbReference type="Pfam" id="PF00575">
    <property type="entry name" value="S1"/>
    <property type="match status" value="1"/>
</dbReference>
<keyword evidence="3 6" id="KW-0808">Transferase</keyword>
<dbReference type="InterPro" id="IPR036345">
    <property type="entry name" value="ExoRNase_PH_dom2_sf"/>
</dbReference>
<dbReference type="Pfam" id="PF01138">
    <property type="entry name" value="RNase_PH"/>
    <property type="match status" value="2"/>
</dbReference>
<dbReference type="PROSITE" id="PS50084">
    <property type="entry name" value="KH_TYPE_1"/>
    <property type="match status" value="1"/>
</dbReference>
<dbReference type="GO" id="GO:0004654">
    <property type="term" value="F:polyribonucleotide nucleotidyltransferase activity"/>
    <property type="evidence" value="ECO:0007669"/>
    <property type="project" value="UniProtKB-UniRule"/>
</dbReference>
<dbReference type="EC" id="2.7.7.8" evidence="6"/>
<keyword evidence="5 6" id="KW-0694">RNA-binding</keyword>
<feature type="binding site" evidence="6">
    <location>
        <position position="510"/>
    </location>
    <ligand>
        <name>Mg(2+)</name>
        <dbReference type="ChEBI" id="CHEBI:18420"/>
    </ligand>
</feature>
<dbReference type="InterPro" id="IPR004088">
    <property type="entry name" value="KH_dom_type_1"/>
</dbReference>
<dbReference type="CDD" id="cd02393">
    <property type="entry name" value="KH-I_PNPase"/>
    <property type="match status" value="1"/>
</dbReference>
<dbReference type="SUPFAM" id="SSF50249">
    <property type="entry name" value="Nucleic acid-binding proteins"/>
    <property type="match status" value="1"/>
</dbReference>
<feature type="compositionally biased region" description="Low complexity" evidence="7">
    <location>
        <begin position="724"/>
        <end position="745"/>
    </location>
</feature>
<dbReference type="GO" id="GO:0003723">
    <property type="term" value="F:RNA binding"/>
    <property type="evidence" value="ECO:0007669"/>
    <property type="project" value="UniProtKB-UniRule"/>
</dbReference>
<dbReference type="EMBL" id="MFQH01000012">
    <property type="protein sequence ID" value="OGH78374.1"/>
    <property type="molecule type" value="Genomic_DNA"/>
</dbReference>
<evidence type="ECO:0000256" key="5">
    <source>
        <dbReference type="ARBA" id="ARBA00022884"/>
    </source>
</evidence>
<proteinExistence type="inferred from homology"/>
<evidence type="ECO:0000259" key="8">
    <source>
        <dbReference type="PROSITE" id="PS50126"/>
    </source>
</evidence>
<dbReference type="InterPro" id="IPR012162">
    <property type="entry name" value="PNPase"/>
</dbReference>
<evidence type="ECO:0000313" key="9">
    <source>
        <dbReference type="EMBL" id="OGH78374.1"/>
    </source>
</evidence>
<name>A0A1F6N3B9_9BACT</name>
<comment type="function">
    <text evidence="6">Involved in mRNA degradation. Catalyzes the phosphorolysis of single-stranded polyribonucleotides processively in the 3'- to 5'-direction.</text>
</comment>
<dbReference type="InterPro" id="IPR027408">
    <property type="entry name" value="PNPase/RNase_PH_dom_sf"/>
</dbReference>
<dbReference type="GO" id="GO:0006396">
    <property type="term" value="P:RNA processing"/>
    <property type="evidence" value="ECO:0007669"/>
    <property type="project" value="InterPro"/>
</dbReference>
<dbReference type="InterPro" id="IPR012340">
    <property type="entry name" value="NA-bd_OB-fold"/>
</dbReference>
<dbReference type="FunFam" id="3.30.1370.10:FF:000001">
    <property type="entry name" value="Polyribonucleotide nucleotidyltransferase"/>
    <property type="match status" value="1"/>
</dbReference>
<dbReference type="InterPro" id="IPR015847">
    <property type="entry name" value="ExoRNase_PH_dom2"/>
</dbReference>
<dbReference type="HAMAP" id="MF_01595">
    <property type="entry name" value="PNPase"/>
    <property type="match status" value="1"/>
</dbReference>
<dbReference type="Gene3D" id="3.30.230.70">
    <property type="entry name" value="GHMP Kinase, N-terminal domain"/>
    <property type="match status" value="2"/>
</dbReference>
<comment type="catalytic activity">
    <reaction evidence="6">
        <text>RNA(n+1) + phosphate = RNA(n) + a ribonucleoside 5'-diphosphate</text>
        <dbReference type="Rhea" id="RHEA:22096"/>
        <dbReference type="Rhea" id="RHEA-COMP:14527"/>
        <dbReference type="Rhea" id="RHEA-COMP:17342"/>
        <dbReference type="ChEBI" id="CHEBI:43474"/>
        <dbReference type="ChEBI" id="CHEBI:57930"/>
        <dbReference type="ChEBI" id="CHEBI:140395"/>
        <dbReference type="EC" id="2.7.7.8"/>
    </reaction>
</comment>
<dbReference type="CDD" id="cd11364">
    <property type="entry name" value="RNase_PH_PNPase_2"/>
    <property type="match status" value="1"/>
</dbReference>
<comment type="caution">
    <text evidence="9">The sequence shown here is derived from an EMBL/GenBank/DDBJ whole genome shotgun (WGS) entry which is preliminary data.</text>
</comment>
<keyword evidence="2 6" id="KW-0963">Cytoplasm</keyword>
<feature type="binding site" evidence="6">
    <location>
        <position position="504"/>
    </location>
    <ligand>
        <name>Mg(2+)</name>
        <dbReference type="ChEBI" id="CHEBI:18420"/>
    </ligand>
</feature>
<dbReference type="PANTHER" id="PTHR11252:SF0">
    <property type="entry name" value="POLYRIBONUCLEOTIDE NUCLEOTIDYLTRANSFERASE 1, MITOCHONDRIAL"/>
    <property type="match status" value="1"/>
</dbReference>
<dbReference type="FunFam" id="3.30.230.70:FF:000001">
    <property type="entry name" value="Polyribonucleotide nucleotidyltransferase"/>
    <property type="match status" value="1"/>
</dbReference>
<dbReference type="PANTHER" id="PTHR11252">
    <property type="entry name" value="POLYRIBONUCLEOTIDE NUCLEOTIDYLTRANSFERASE"/>
    <property type="match status" value="1"/>
</dbReference>
<comment type="subcellular location">
    <subcellularLocation>
        <location evidence="6">Cytoplasm</location>
    </subcellularLocation>
</comment>
<dbReference type="InterPro" id="IPR003029">
    <property type="entry name" value="S1_domain"/>
</dbReference>
<keyword evidence="6" id="KW-0479">Metal-binding</keyword>
<evidence type="ECO:0000256" key="2">
    <source>
        <dbReference type="ARBA" id="ARBA00022490"/>
    </source>
</evidence>
<dbReference type="Pfam" id="PF03726">
    <property type="entry name" value="PNPase"/>
    <property type="match status" value="1"/>
</dbReference>
<dbReference type="Gene3D" id="2.40.50.140">
    <property type="entry name" value="Nucleic acid-binding proteins"/>
    <property type="match status" value="1"/>
</dbReference>
<dbReference type="InterPro" id="IPR020568">
    <property type="entry name" value="Ribosomal_Su5_D2-typ_SF"/>
</dbReference>
<evidence type="ECO:0000256" key="1">
    <source>
        <dbReference type="ARBA" id="ARBA00007404"/>
    </source>
</evidence>
<evidence type="ECO:0000256" key="7">
    <source>
        <dbReference type="SAM" id="MobiDB-lite"/>
    </source>
</evidence>
<dbReference type="Gene3D" id="3.30.1370.10">
    <property type="entry name" value="K Homology domain, type 1"/>
    <property type="match status" value="1"/>
</dbReference>
<dbReference type="GO" id="GO:0006402">
    <property type="term" value="P:mRNA catabolic process"/>
    <property type="evidence" value="ECO:0007669"/>
    <property type="project" value="UniProtKB-UniRule"/>
</dbReference>
<dbReference type="SMART" id="SM00316">
    <property type="entry name" value="S1"/>
    <property type="match status" value="1"/>
</dbReference>
<dbReference type="GO" id="GO:0000175">
    <property type="term" value="F:3'-5'-RNA exonuclease activity"/>
    <property type="evidence" value="ECO:0007669"/>
    <property type="project" value="TreeGrafter"/>
</dbReference>
<dbReference type="NCBIfam" id="NF008805">
    <property type="entry name" value="PRK11824.1"/>
    <property type="match status" value="1"/>
</dbReference>
<dbReference type="SUPFAM" id="SSF55666">
    <property type="entry name" value="Ribonuclease PH domain 2-like"/>
    <property type="match status" value="2"/>
</dbReference>
<sequence>MLDIKSWSLNWGGRTLTVETGRFALQSTRSVTVSYGETVIMATVVKSQNIRPGLDYFPLMVDFEEKLYAAGKIKGSRFIKREGRPSDESIVMGRLVDRSIRPLFDDRMRNDVQVVITPLAIDGENDAAIIGLVASCAVLTLSSLPWNGPIAAARVGLDKNGEFILNITQQQLAENGTLDLVVAGTKEKLVMTEASAYEVPEEIMLKAIKWGMEQIQPVVDWLQKIQAEAGTPKEVIDSSVEETPIAKAKNIVKKFIDEVADTLIFNSVKISRAERVAMLETIKNAVKEKLTAEGIEDPVQAQVFAELKYLVGDVISKRILDKEQRLDGRKLTEIRELQIAVDLLPRVHGSGMFMRGDTQVLSIVTLGAPGDVQTLDTMEEEGKKRYMHHYNDTPFAYGEAGPIRGPGRRAIGHGALAERALEPVLPPEIDFPYAIRVVSEVFGSNGSSSMASTCGSTLSLMAAGVPIKKPVAGIAMGLASSEPSTGSGQASKWKVLTDLQDIEDGHGGMDFKIAGTRDGITAIQMDTKTQGLSWEIIEQTIKQARDARLVILDTMKAVIAEPRPDLSEYAPRIVTIQIDPEKIRDVIGPGGKIINKIIAETGVQIDIEQDGRVMITSNDKDGMAKAIKMVEDIVKEVQAGELYEGPVVRLEDFGAFVQILPNKDGLVHVSEISWNRVGRPSDVLKMGEIVKVKVKEIDGLGRVNLTIKELTEKPEGWVPPPAGAGPSSNPRPSGGRPFGGPPRRNGGFRDR</sequence>
<reference evidence="9 10" key="1">
    <citation type="journal article" date="2016" name="Nat. Commun.">
        <title>Thousands of microbial genomes shed light on interconnected biogeochemical processes in an aquifer system.</title>
        <authorList>
            <person name="Anantharaman K."/>
            <person name="Brown C.T."/>
            <person name="Hug L.A."/>
            <person name="Sharon I."/>
            <person name="Castelle C.J."/>
            <person name="Probst A.J."/>
            <person name="Thomas B.C."/>
            <person name="Singh A."/>
            <person name="Wilkins M.J."/>
            <person name="Karaoz U."/>
            <person name="Brodie E.L."/>
            <person name="Williams K.H."/>
            <person name="Hubbard S.S."/>
            <person name="Banfield J.F."/>
        </authorList>
    </citation>
    <scope>NUCLEOTIDE SEQUENCE [LARGE SCALE GENOMIC DNA]</scope>
</reference>
<dbReference type="Proteomes" id="UP000177040">
    <property type="component" value="Unassembled WGS sequence"/>
</dbReference>
<comment type="similarity">
    <text evidence="1 6">Belongs to the polyribonucleotide nucleotidyltransferase family.</text>
</comment>
<dbReference type="NCBIfam" id="TIGR03591">
    <property type="entry name" value="polynuc_phos"/>
    <property type="match status" value="1"/>
</dbReference>
<dbReference type="GO" id="GO:0000287">
    <property type="term" value="F:magnesium ion binding"/>
    <property type="evidence" value="ECO:0007669"/>
    <property type="project" value="UniProtKB-UniRule"/>
</dbReference>
<evidence type="ECO:0000256" key="3">
    <source>
        <dbReference type="ARBA" id="ARBA00022679"/>
    </source>
</evidence>
<dbReference type="SUPFAM" id="SSF54791">
    <property type="entry name" value="Eukaryotic type KH-domain (KH-domain type I)"/>
    <property type="match status" value="1"/>
</dbReference>
<feature type="domain" description="S1 motif" evidence="8">
    <location>
        <begin position="640"/>
        <end position="708"/>
    </location>
</feature>
<dbReference type="PROSITE" id="PS50126">
    <property type="entry name" value="S1"/>
    <property type="match status" value="1"/>
</dbReference>
<protein>
    <recommendedName>
        <fullName evidence="6">Polyribonucleotide nucleotidyltransferase</fullName>
        <ecNumber evidence="6">2.7.7.8</ecNumber>
    </recommendedName>
    <alternativeName>
        <fullName evidence="6">Polynucleotide phosphorylase</fullName>
        <shortName evidence="6">PNPase</shortName>
    </alternativeName>
</protein>
<evidence type="ECO:0000313" key="10">
    <source>
        <dbReference type="Proteomes" id="UP000177040"/>
    </source>
</evidence>
<evidence type="ECO:0000256" key="4">
    <source>
        <dbReference type="ARBA" id="ARBA00022695"/>
    </source>
</evidence>
<feature type="region of interest" description="Disordered" evidence="7">
    <location>
        <begin position="711"/>
        <end position="751"/>
    </location>
</feature>